<evidence type="ECO:0000256" key="1">
    <source>
        <dbReference type="ARBA" id="ARBA00007240"/>
    </source>
</evidence>
<keyword evidence="2" id="KW-0119">Carbohydrate metabolism</keyword>
<keyword evidence="4" id="KW-1185">Reference proteome</keyword>
<dbReference type="PANTHER" id="PTHR31268:SF37">
    <property type="entry name" value="GALACTINOL--SUCROSE GALACTOSYLTRANSFERASE"/>
    <property type="match status" value="1"/>
</dbReference>
<dbReference type="AlphaFoldDB" id="A0A9D4UZ47"/>
<evidence type="ECO:0000313" key="3">
    <source>
        <dbReference type="EMBL" id="KAI5076397.1"/>
    </source>
</evidence>
<organism evidence="3 4">
    <name type="scientific">Adiantum capillus-veneris</name>
    <name type="common">Maidenhair fern</name>
    <dbReference type="NCBI Taxonomy" id="13818"/>
    <lineage>
        <taxon>Eukaryota</taxon>
        <taxon>Viridiplantae</taxon>
        <taxon>Streptophyta</taxon>
        <taxon>Embryophyta</taxon>
        <taxon>Tracheophyta</taxon>
        <taxon>Polypodiopsida</taxon>
        <taxon>Polypodiidae</taxon>
        <taxon>Polypodiales</taxon>
        <taxon>Pteridineae</taxon>
        <taxon>Pteridaceae</taxon>
        <taxon>Vittarioideae</taxon>
        <taxon>Adiantum</taxon>
    </lineage>
</organism>
<gene>
    <name evidence="3" type="ORF">GOP47_0008462</name>
</gene>
<dbReference type="Pfam" id="PF05691">
    <property type="entry name" value="Raffinose_syn"/>
    <property type="match status" value="1"/>
</dbReference>
<accession>A0A9D4UZ47</accession>
<proteinExistence type="inferred from homology"/>
<dbReference type="PANTHER" id="PTHR31268">
    <property type="match status" value="1"/>
</dbReference>
<dbReference type="SUPFAM" id="SSF51445">
    <property type="entry name" value="(Trans)glycosidases"/>
    <property type="match status" value="1"/>
</dbReference>
<sequence>MAPAISVHVDSDDDTEQFIDVLQKGFEICDKKLRFNGRPFLSHVPHDIHLSSTLTSFNILQCPLFGSSTLKSNGSFLGFSAKHAKSSHVVSLGKLKGIRFTSLFRFKLWWTAPWVGDRGSDLESETQMLLLDTKSRAAADGCLGYPYILILPIYEGPFRASLQAGRDDHIDLHLESGSTSVCQSHFRSCVYLHAGHDPFLLVQDAVKSIRTTLGTFRHMEEKTPPTIIDRFGWCVQRDPSSRSCHSNPDHVWAGVRSLVEGDIPPRFLVFDEGWQSNGDHVFNDKLLNHFSKNGETESDETWSRLMSFQENEKFRGYVAGTLITPSKRKNYTNHDEIKHAHYAYYEAEDDVVHETHGMGAFMLDLKSEFELLEDVYAWHTICGYWGGVLPASPDSCNARLVKPELAHGILATMQDTLLDQMLANNIGLVPSQRAHQFYDRFHAHLEKCGFTGVKLDGVNVLEMLGEEHGGRMRLAKAYYEALGSSMRKNFGGNRVVANMQHSNDFMLLGTNQIALGRVGDIDALLRDDRDADSAKMTWQHGAYLVHCAFNSLWMGQFMHPDWGTFRSYQNKAAFHAAARAISGGPICVTDEPGKHDLGIMKKLVLPDGTILRCSSYALPTIDCLFHDPLQDEETVLKLWNLNKCGGIVGVFNCQGGGWSQEQREMCPYDDVFEACESVVRPSDIMWNEAHEEDLIKATATIAFAVLCHSSGHVAILKGIHACLHVEIHPFEFDIYTIVPLITTSKNLQFAALGLGNMLNAGGAVQRVSRMETDDDVKFHVDLRGYGQFVGYASCSPSIVSLESHPVSFVFHASNGILLVDIPWIPPHGNCTVTLKFS</sequence>
<dbReference type="EMBL" id="JABFUD020000008">
    <property type="protein sequence ID" value="KAI5076397.1"/>
    <property type="molecule type" value="Genomic_DNA"/>
</dbReference>
<reference evidence="3" key="1">
    <citation type="submission" date="2021-01" db="EMBL/GenBank/DDBJ databases">
        <title>Adiantum capillus-veneris genome.</title>
        <authorList>
            <person name="Fang Y."/>
            <person name="Liao Q."/>
        </authorList>
    </citation>
    <scope>NUCLEOTIDE SEQUENCE</scope>
    <source>
        <strain evidence="3">H3</strain>
        <tissue evidence="3">Leaf</tissue>
    </source>
</reference>
<comment type="similarity">
    <text evidence="1">Belongs to the glycosyl hydrolases 36 family.</text>
</comment>
<name>A0A9D4UZ47_ADICA</name>
<dbReference type="OrthoDB" id="4664297at2759"/>
<dbReference type="GO" id="GO:0047274">
    <property type="term" value="F:galactinol-sucrose galactosyltransferase activity"/>
    <property type="evidence" value="ECO:0007669"/>
    <property type="project" value="TreeGrafter"/>
</dbReference>
<protein>
    <recommendedName>
        <fullName evidence="5">Galactinol--sucrose galactosyltransferase</fullName>
    </recommendedName>
</protein>
<evidence type="ECO:0000256" key="2">
    <source>
        <dbReference type="ARBA" id="ARBA00023277"/>
    </source>
</evidence>
<dbReference type="Proteomes" id="UP000886520">
    <property type="component" value="Chromosome 8"/>
</dbReference>
<dbReference type="InterPro" id="IPR017853">
    <property type="entry name" value="GH"/>
</dbReference>
<evidence type="ECO:0008006" key="5">
    <source>
        <dbReference type="Google" id="ProtNLM"/>
    </source>
</evidence>
<evidence type="ECO:0000313" key="4">
    <source>
        <dbReference type="Proteomes" id="UP000886520"/>
    </source>
</evidence>
<comment type="caution">
    <text evidence="3">The sequence shown here is derived from an EMBL/GenBank/DDBJ whole genome shotgun (WGS) entry which is preliminary data.</text>
</comment>
<dbReference type="InterPro" id="IPR008811">
    <property type="entry name" value="Glycosyl_hydrolases_36"/>
</dbReference>